<name>A0ACD5T6T7_AVESA</name>
<evidence type="ECO:0000313" key="1">
    <source>
        <dbReference type="EnsemblPlants" id="AVESA.00010b.r2.1AG0002010.1.CDS.1"/>
    </source>
</evidence>
<keyword evidence="2" id="KW-1185">Reference proteome</keyword>
<dbReference type="EnsemblPlants" id="AVESA.00010b.r2.1AG0002010.1">
    <property type="protein sequence ID" value="AVESA.00010b.r2.1AG0002010.1.CDS.1"/>
    <property type="gene ID" value="AVESA.00010b.r2.1AG0002010"/>
</dbReference>
<proteinExistence type="predicted"/>
<protein>
    <submittedName>
        <fullName evidence="1">Uncharacterized protein</fullName>
    </submittedName>
</protein>
<dbReference type="Proteomes" id="UP001732700">
    <property type="component" value="Chromosome 1A"/>
</dbReference>
<accession>A0ACD5T6T7</accession>
<reference evidence="1" key="1">
    <citation type="submission" date="2021-05" db="EMBL/GenBank/DDBJ databases">
        <authorList>
            <person name="Scholz U."/>
            <person name="Mascher M."/>
            <person name="Fiebig A."/>
        </authorList>
    </citation>
    <scope>NUCLEOTIDE SEQUENCE [LARGE SCALE GENOMIC DNA]</scope>
</reference>
<sequence>MQILRLLAPRRAASTRTSAAYERGDTSQDDEGPFFVLDFSSCSVRASSCGSSGSDSDSDESCEELDFIISLQRTRSASRLFSGATLNFCASEPESSARANSFQSQQHGTRKRGVGTLRSLSFGARKATPLYGRPSLRPGSSSGRHSFARSSVSSARPLRLFLDSPPRATEDDKQHDDSEQSKRASSRDVIRRCLAKISRRLRRTATSPHSESRGLRRLRKCRSASSAAPRPSSVTRPDDSAVEKQDGIAGAIAHCKESASMSGPESPLLRSRSDPAGEM</sequence>
<reference evidence="1" key="2">
    <citation type="submission" date="2025-09" db="UniProtKB">
        <authorList>
            <consortium name="EnsemblPlants"/>
        </authorList>
    </citation>
    <scope>IDENTIFICATION</scope>
</reference>
<organism evidence="1 2">
    <name type="scientific">Avena sativa</name>
    <name type="common">Oat</name>
    <dbReference type="NCBI Taxonomy" id="4498"/>
    <lineage>
        <taxon>Eukaryota</taxon>
        <taxon>Viridiplantae</taxon>
        <taxon>Streptophyta</taxon>
        <taxon>Embryophyta</taxon>
        <taxon>Tracheophyta</taxon>
        <taxon>Spermatophyta</taxon>
        <taxon>Magnoliopsida</taxon>
        <taxon>Liliopsida</taxon>
        <taxon>Poales</taxon>
        <taxon>Poaceae</taxon>
        <taxon>BOP clade</taxon>
        <taxon>Pooideae</taxon>
        <taxon>Poodae</taxon>
        <taxon>Poeae</taxon>
        <taxon>Poeae Chloroplast Group 1 (Aveneae type)</taxon>
        <taxon>Aveninae</taxon>
        <taxon>Avena</taxon>
    </lineage>
</organism>
<evidence type="ECO:0000313" key="2">
    <source>
        <dbReference type="Proteomes" id="UP001732700"/>
    </source>
</evidence>